<dbReference type="GO" id="GO:0005576">
    <property type="term" value="C:extracellular region"/>
    <property type="evidence" value="ECO:0007669"/>
    <property type="project" value="UniProtKB-SubCell"/>
</dbReference>
<evidence type="ECO:0000256" key="2">
    <source>
        <dbReference type="ARBA" id="ARBA00022525"/>
    </source>
</evidence>
<dbReference type="PROSITE" id="PS51446">
    <property type="entry name" value="PACIFASTIN"/>
    <property type="match status" value="8"/>
</dbReference>
<feature type="site" description="Reactive bond" evidence="7">
    <location>
        <begin position="364"/>
        <end position="365"/>
    </location>
</feature>
<feature type="disulfide bond" evidence="7">
    <location>
        <begin position="338"/>
        <end position="353"/>
    </location>
</feature>
<protein>
    <recommendedName>
        <fullName evidence="8">Pacifastin domain-containing protein</fullName>
    </recommendedName>
</protein>
<evidence type="ECO:0000256" key="4">
    <source>
        <dbReference type="ARBA" id="ARBA00022900"/>
    </source>
</evidence>
<feature type="disulfide bond" evidence="7">
    <location>
        <begin position="468"/>
        <end position="483"/>
    </location>
</feature>
<dbReference type="AlphaFoldDB" id="A0A6H5IZ32"/>
<gene>
    <name evidence="9" type="ORF">TBRA_LOCUS12917</name>
</gene>
<dbReference type="InterPro" id="IPR008037">
    <property type="entry name" value="Pacifastin_dom"/>
</dbReference>
<accession>A0A6H5IZ32</accession>
<comment type="caution">
    <text evidence="7">Lacks conserved residue(s) required for the propagation of feature annotation.</text>
</comment>
<sequence>MIWLNKRSDGSYILEVCRPARRDVTRARYAITRTRRQKFSPSRGDQQAQRRVYQDQIEIALACTTLNVRERKRETPTSTFGEYNDVEKQICEPKSTFKNYCNLCFCSDDGLTADCGRKFCDPNVWNPDGTRRPLAPLSLYKSLKQVCKPSSPFKMDCNYCTCSNDGTQFACTRMACPKGDTAEDACKPGSFFKLDCNMCSCSTDGSIAACTMMACPMIKDEPKIQPVDTLRKMAPKQMCEPNKPYRDYCNECVCSSDGTLSICTKMFCDKNVWNKDGSVKIDSSKKQQQQQQQVCTPKSRFQENCNSCLCSDDGLSKFCTMMDCDALKLPMRQQKQICSPRSTFVEECNTCVCSEDGLSKACTMKFCAKDNSEIVDEAAAQQCQPGMTYSPDGCNTCICNKYGTASACTFKLCVNDAIAIKRDEPNVRAWGRKYFYTFCSFIPTTMEQDYSRNLISPMTAKYNQGDSCTPNSVFYSECNQCVCLKDGRSAYCTFMYCGALSGLL</sequence>
<keyword evidence="2" id="KW-0964">Secreted</keyword>
<comment type="subcellular location">
    <subcellularLocation>
        <location evidence="1">Secreted</location>
    </subcellularLocation>
</comment>
<feature type="disulfide bond" evidence="7">
    <location>
        <begin position="295"/>
        <end position="310"/>
    </location>
</feature>
<keyword evidence="5 7" id="KW-1015">Disulfide bond</keyword>
<feature type="domain" description="Pacifastin" evidence="8">
    <location>
        <begin position="335"/>
        <end position="370"/>
    </location>
</feature>
<feature type="domain" description="Pacifastin" evidence="8">
    <location>
        <begin position="380"/>
        <end position="416"/>
    </location>
</feature>
<evidence type="ECO:0000256" key="5">
    <source>
        <dbReference type="ARBA" id="ARBA00023157"/>
    </source>
</evidence>
<dbReference type="OrthoDB" id="7700949at2759"/>
<evidence type="ECO:0000256" key="1">
    <source>
        <dbReference type="ARBA" id="ARBA00004613"/>
    </source>
</evidence>
<dbReference type="GO" id="GO:0004867">
    <property type="term" value="F:serine-type endopeptidase inhibitor activity"/>
    <property type="evidence" value="ECO:0007669"/>
    <property type="project" value="UniProtKB-UniRule"/>
</dbReference>
<feature type="domain" description="Pacifastin" evidence="8">
    <location>
        <begin position="183"/>
        <end position="218"/>
    </location>
</feature>
<dbReference type="Proteomes" id="UP000479190">
    <property type="component" value="Unassembled WGS sequence"/>
</dbReference>
<feature type="disulfide bond" evidence="7">
    <location>
        <begin position="239"/>
        <end position="254"/>
    </location>
</feature>
<evidence type="ECO:0000256" key="7">
    <source>
        <dbReference type="PROSITE-ProRule" id="PRU00776"/>
    </source>
</evidence>
<feature type="domain" description="Pacifastin" evidence="8">
    <location>
        <begin position="88"/>
        <end position="123"/>
    </location>
</feature>
<feature type="domain" description="Pacifastin" evidence="8">
    <location>
        <begin position="236"/>
        <end position="271"/>
    </location>
</feature>
<comment type="similarity">
    <text evidence="6 7">Belongs to the protease inhibitor I19 family.</text>
</comment>
<evidence type="ECO:0000256" key="6">
    <source>
        <dbReference type="ARBA" id="ARBA00029459"/>
    </source>
</evidence>
<dbReference type="InterPro" id="IPR036201">
    <property type="entry name" value="Pacifastin_dom_sf"/>
</dbReference>
<feature type="site" description="Reactive bond" evidence="7">
    <location>
        <begin position="410"/>
        <end position="411"/>
    </location>
</feature>
<dbReference type="Pfam" id="PF05375">
    <property type="entry name" value="Pacifastin_I"/>
    <property type="match status" value="8"/>
</dbReference>
<feature type="disulfide bond" evidence="7">
    <location>
        <begin position="186"/>
        <end position="201"/>
    </location>
</feature>
<evidence type="ECO:0000313" key="9">
    <source>
        <dbReference type="EMBL" id="CAB0041241.1"/>
    </source>
</evidence>
<keyword evidence="3 7" id="KW-0646">Protease inhibitor</keyword>
<feature type="domain" description="Pacifastin" evidence="8">
    <location>
        <begin position="292"/>
        <end position="327"/>
    </location>
</feature>
<feature type="disulfide bond" evidence="7">
    <location>
        <begin position="147"/>
        <end position="162"/>
    </location>
</feature>
<proteinExistence type="inferred from homology"/>
<feature type="disulfide bond" evidence="7">
    <location>
        <begin position="91"/>
        <end position="106"/>
    </location>
</feature>
<keyword evidence="4 7" id="KW-0722">Serine protease inhibitor</keyword>
<reference evidence="9 10" key="1">
    <citation type="submission" date="2020-02" db="EMBL/GenBank/DDBJ databases">
        <authorList>
            <person name="Ferguson B K."/>
        </authorList>
    </citation>
    <scope>NUCLEOTIDE SEQUENCE [LARGE SCALE GENOMIC DNA]</scope>
</reference>
<evidence type="ECO:0000256" key="3">
    <source>
        <dbReference type="ARBA" id="ARBA00022690"/>
    </source>
</evidence>
<keyword evidence="10" id="KW-1185">Reference proteome</keyword>
<name>A0A6H5IZ32_9HYME</name>
<organism evidence="9 10">
    <name type="scientific">Trichogramma brassicae</name>
    <dbReference type="NCBI Taxonomy" id="86971"/>
    <lineage>
        <taxon>Eukaryota</taxon>
        <taxon>Metazoa</taxon>
        <taxon>Ecdysozoa</taxon>
        <taxon>Arthropoda</taxon>
        <taxon>Hexapoda</taxon>
        <taxon>Insecta</taxon>
        <taxon>Pterygota</taxon>
        <taxon>Neoptera</taxon>
        <taxon>Endopterygota</taxon>
        <taxon>Hymenoptera</taxon>
        <taxon>Apocrita</taxon>
        <taxon>Proctotrupomorpha</taxon>
        <taxon>Chalcidoidea</taxon>
        <taxon>Trichogrammatidae</taxon>
        <taxon>Trichogramma</taxon>
    </lineage>
</organism>
<feature type="domain" description="Pacifastin" evidence="8">
    <location>
        <begin position="465"/>
        <end position="500"/>
    </location>
</feature>
<feature type="site" description="Reactive bond" evidence="7">
    <location>
        <begin position="117"/>
        <end position="118"/>
    </location>
</feature>
<dbReference type="SUPFAM" id="SSF57283">
    <property type="entry name" value="PMP inhibitors"/>
    <property type="match status" value="8"/>
</dbReference>
<evidence type="ECO:0000259" key="8">
    <source>
        <dbReference type="PROSITE" id="PS51446"/>
    </source>
</evidence>
<feature type="domain" description="Pacifastin" evidence="8">
    <location>
        <begin position="144"/>
        <end position="179"/>
    </location>
</feature>
<evidence type="ECO:0000313" key="10">
    <source>
        <dbReference type="Proteomes" id="UP000479190"/>
    </source>
</evidence>
<dbReference type="EMBL" id="CADCXV010001102">
    <property type="protein sequence ID" value="CAB0041241.1"/>
    <property type="molecule type" value="Genomic_DNA"/>
</dbReference>